<dbReference type="GO" id="GO:0005834">
    <property type="term" value="C:heterotrimeric G-protein complex"/>
    <property type="evidence" value="ECO:0007669"/>
    <property type="project" value="InterPro"/>
</dbReference>
<evidence type="ECO:0000256" key="3">
    <source>
        <dbReference type="ARBA" id="ARBA00022741"/>
    </source>
</evidence>
<comment type="function">
    <text evidence="9">Guanine nucleotide-binding proteins (G proteins) are involved as modulators or transducers in various transmembrane signaling systems. In the 1-cell embryo, probably together with goa-1, controls nuclear rotation and spindle elongation during mitosis. During the first embryonic cell divisons, plays a role in gpr-1/2 cortical localization and in the proper orientation of EMS blastomere mitotic spindle.</text>
</comment>
<dbReference type="GO" id="GO:0003924">
    <property type="term" value="F:GTPase activity"/>
    <property type="evidence" value="ECO:0007669"/>
    <property type="project" value="InterPro"/>
</dbReference>
<evidence type="ECO:0000256" key="9">
    <source>
        <dbReference type="ARBA" id="ARBA00059820"/>
    </source>
</evidence>
<keyword evidence="14" id="KW-1185">Reference proteome</keyword>
<evidence type="ECO:0000256" key="12">
    <source>
        <dbReference type="PIRSR" id="PIRSR601019-2"/>
    </source>
</evidence>
<dbReference type="InterPro" id="IPR027417">
    <property type="entry name" value="P-loop_NTPase"/>
</dbReference>
<feature type="binding site" evidence="11">
    <location>
        <begin position="200"/>
        <end position="204"/>
    </location>
    <ligand>
        <name>GTP</name>
        <dbReference type="ChEBI" id="CHEBI:37565"/>
    </ligand>
</feature>
<accession>A0A9N9G149</accession>
<dbReference type="FunFam" id="3.40.50.300:FF:002307">
    <property type="entry name" value="Guanine nucleotide-binding protein G(k) subunit alpha"/>
    <property type="match status" value="1"/>
</dbReference>
<dbReference type="GO" id="GO:0005525">
    <property type="term" value="F:GTP binding"/>
    <property type="evidence" value="ECO:0007669"/>
    <property type="project" value="UniProtKB-KW"/>
</dbReference>
<feature type="binding site" evidence="11">
    <location>
        <begin position="150"/>
        <end position="151"/>
    </location>
    <ligand>
        <name>GTP</name>
        <dbReference type="ChEBI" id="CHEBI:37565"/>
    </ligand>
</feature>
<dbReference type="InterPro" id="IPR011025">
    <property type="entry name" value="GproteinA_insert"/>
</dbReference>
<evidence type="ECO:0000256" key="10">
    <source>
        <dbReference type="ARBA" id="ARBA00069088"/>
    </source>
</evidence>
<dbReference type="InterPro" id="IPR001019">
    <property type="entry name" value="Gprotein_alpha_su"/>
</dbReference>
<sequence>MGCCLSQEEKAGRQRNDEIENQLKRDRLSMRNEVKMLLLGAGESGKSTILKQMKLIHDGGYSPEERESFKEIIFSNTVQSMRVILEAMDVMGISLKIEGNQKFVAIIMNLPNQIEGDHLPPEVSSAIKSLWADKGLLECFNRSREYQLNDSAKYYFDSIDRIAKPEYLPTDQDVLRSRVKTTGITETTFIIGELTYRMFDVGGQRSERKKWIHCFENVTAIVFLVAISEYDQLLLEDESVNRMQEALTLFDSICNSRWFVKTSIILFLNKIDRFKEKLPISPMNNYFPDFEGGDDYDLACDYILNRFVSLNQSDIKQIYTHFTCATDTQQIKFVMAAVNDIIIQTNLRDCGLL</sequence>
<feature type="binding site" evidence="12">
    <location>
        <position position="181"/>
    </location>
    <ligand>
        <name>Mg(2+)</name>
        <dbReference type="ChEBI" id="CHEBI:18420"/>
    </ligand>
</feature>
<keyword evidence="7" id="KW-0807">Transducer</keyword>
<keyword evidence="8" id="KW-0131">Cell cycle</keyword>
<dbReference type="AlphaFoldDB" id="A0A9N9G149"/>
<protein>
    <recommendedName>
        <fullName evidence="10">Guanine nucleotide-binding protein alpha-16 subunit</fullName>
    </recommendedName>
</protein>
<dbReference type="Gene3D" id="1.10.400.10">
    <property type="entry name" value="GI Alpha 1, domain 2-like"/>
    <property type="match status" value="1"/>
</dbReference>
<evidence type="ECO:0000256" key="8">
    <source>
        <dbReference type="ARBA" id="ARBA00023306"/>
    </source>
</evidence>
<comment type="caution">
    <text evidence="13">The sequence shown here is derived from an EMBL/GenBank/DDBJ whole genome shotgun (WGS) entry which is preliminary data.</text>
</comment>
<dbReference type="InterPro" id="IPR002975">
    <property type="entry name" value="Fungi_Gprotein_alpha"/>
</dbReference>
<dbReference type="Proteomes" id="UP000789375">
    <property type="component" value="Unassembled WGS sequence"/>
</dbReference>
<evidence type="ECO:0000313" key="14">
    <source>
        <dbReference type="Proteomes" id="UP000789375"/>
    </source>
</evidence>
<dbReference type="FunFam" id="3.40.50.300:FF:000692">
    <property type="entry name" value="Guanine nucleotide-binding protein subunit alpha"/>
    <property type="match status" value="1"/>
</dbReference>
<feature type="binding site" evidence="11">
    <location>
        <position position="325"/>
    </location>
    <ligand>
        <name>GTP</name>
        <dbReference type="ChEBI" id="CHEBI:37565"/>
    </ligand>
</feature>
<feature type="binding site" evidence="12">
    <location>
        <position position="47"/>
    </location>
    <ligand>
        <name>Mg(2+)</name>
        <dbReference type="ChEBI" id="CHEBI:18420"/>
    </ligand>
</feature>
<keyword evidence="3 11" id="KW-0547">Nucleotide-binding</keyword>
<evidence type="ECO:0000256" key="2">
    <source>
        <dbReference type="ARBA" id="ARBA00022723"/>
    </source>
</evidence>
<dbReference type="FunFam" id="1.10.400.10:FF:000002">
    <property type="entry name" value="guanine nucleotide-binding protein G(Q) subunit alpha"/>
    <property type="match status" value="1"/>
</dbReference>
<dbReference type="PANTHER" id="PTHR10218">
    <property type="entry name" value="GTP-BINDING PROTEIN ALPHA SUBUNIT"/>
    <property type="match status" value="1"/>
</dbReference>
<dbReference type="EMBL" id="CAJVPP010001725">
    <property type="protein sequence ID" value="CAG8570163.1"/>
    <property type="molecule type" value="Genomic_DNA"/>
</dbReference>
<dbReference type="SMART" id="SM00275">
    <property type="entry name" value="G_alpha"/>
    <property type="match status" value="1"/>
</dbReference>
<dbReference type="PRINTS" id="PR00318">
    <property type="entry name" value="GPROTEINA"/>
</dbReference>
<dbReference type="GO" id="GO:0007186">
    <property type="term" value="P:G protein-coupled receptor signaling pathway"/>
    <property type="evidence" value="ECO:0007669"/>
    <property type="project" value="InterPro"/>
</dbReference>
<reference evidence="13" key="1">
    <citation type="submission" date="2021-06" db="EMBL/GenBank/DDBJ databases">
        <authorList>
            <person name="Kallberg Y."/>
            <person name="Tangrot J."/>
            <person name="Rosling A."/>
        </authorList>
    </citation>
    <scope>NUCLEOTIDE SEQUENCE</scope>
    <source>
        <strain evidence="13">87-6 pot B 2015</strain>
    </source>
</reference>
<dbReference type="GO" id="GO:0007010">
    <property type="term" value="P:cytoskeleton organization"/>
    <property type="evidence" value="ECO:0007669"/>
    <property type="project" value="UniProtKB-ARBA"/>
</dbReference>
<keyword evidence="5 12" id="KW-0460">Magnesium</keyword>
<keyword evidence="2 12" id="KW-0479">Metal-binding</keyword>
<keyword evidence="6 11" id="KW-0342">GTP-binding</keyword>
<name>A0A9N9G149_FUNMO</name>
<evidence type="ECO:0000256" key="7">
    <source>
        <dbReference type="ARBA" id="ARBA00023224"/>
    </source>
</evidence>
<evidence type="ECO:0000256" key="11">
    <source>
        <dbReference type="PIRSR" id="PIRSR601019-1"/>
    </source>
</evidence>
<dbReference type="GO" id="GO:0001664">
    <property type="term" value="F:G protein-coupled receptor binding"/>
    <property type="evidence" value="ECO:0007669"/>
    <property type="project" value="InterPro"/>
</dbReference>
<dbReference type="PANTHER" id="PTHR10218:SF302">
    <property type="entry name" value="GUANINE NUCLEOTIDE-BINDING PROTEIN ALPHA-5 SUBUNIT"/>
    <property type="match status" value="1"/>
</dbReference>
<evidence type="ECO:0000256" key="6">
    <source>
        <dbReference type="ARBA" id="ARBA00023134"/>
    </source>
</evidence>
<dbReference type="GO" id="GO:0046872">
    <property type="term" value="F:metal ion binding"/>
    <property type="evidence" value="ECO:0007669"/>
    <property type="project" value="UniProtKB-KW"/>
</dbReference>
<organism evidence="13 14">
    <name type="scientific">Funneliformis mosseae</name>
    <name type="common">Endomycorrhizal fungus</name>
    <name type="synonym">Glomus mosseae</name>
    <dbReference type="NCBI Taxonomy" id="27381"/>
    <lineage>
        <taxon>Eukaryota</taxon>
        <taxon>Fungi</taxon>
        <taxon>Fungi incertae sedis</taxon>
        <taxon>Mucoromycota</taxon>
        <taxon>Glomeromycotina</taxon>
        <taxon>Glomeromycetes</taxon>
        <taxon>Glomerales</taxon>
        <taxon>Glomeraceae</taxon>
        <taxon>Funneliformis</taxon>
    </lineage>
</organism>
<evidence type="ECO:0000256" key="5">
    <source>
        <dbReference type="ARBA" id="ARBA00022842"/>
    </source>
</evidence>
<proteinExistence type="predicted"/>
<dbReference type="GO" id="GO:0031683">
    <property type="term" value="F:G-protein beta/gamma-subunit complex binding"/>
    <property type="evidence" value="ECO:0007669"/>
    <property type="project" value="InterPro"/>
</dbReference>
<gene>
    <name evidence="13" type="ORF">FMOSSE_LOCUS7412</name>
</gene>
<dbReference type="GO" id="GO:0000750">
    <property type="term" value="P:pheromone-dependent signal transduction involved in conjugation with cellular fusion"/>
    <property type="evidence" value="ECO:0007669"/>
    <property type="project" value="TreeGrafter"/>
</dbReference>
<dbReference type="SUPFAM" id="SSF52540">
    <property type="entry name" value="P-loop containing nucleoside triphosphate hydrolases"/>
    <property type="match status" value="1"/>
</dbReference>
<dbReference type="Gene3D" id="3.40.50.300">
    <property type="entry name" value="P-loop containing nucleotide triphosphate hydrolases"/>
    <property type="match status" value="1"/>
</dbReference>
<dbReference type="PRINTS" id="PR01241">
    <property type="entry name" value="GPROTEINAFNG"/>
</dbReference>
<feature type="binding site" evidence="11">
    <location>
        <begin position="269"/>
        <end position="272"/>
    </location>
    <ligand>
        <name>GTP</name>
        <dbReference type="ChEBI" id="CHEBI:37565"/>
    </ligand>
</feature>
<dbReference type="PROSITE" id="PS51882">
    <property type="entry name" value="G_ALPHA"/>
    <property type="match status" value="1"/>
</dbReference>
<evidence type="ECO:0000256" key="1">
    <source>
        <dbReference type="ARBA" id="ARBA00022618"/>
    </source>
</evidence>
<dbReference type="GO" id="GO:0051301">
    <property type="term" value="P:cell division"/>
    <property type="evidence" value="ECO:0007669"/>
    <property type="project" value="UniProtKB-KW"/>
</dbReference>
<dbReference type="SUPFAM" id="SSF47895">
    <property type="entry name" value="Transducin (alpha subunit), insertion domain"/>
    <property type="match status" value="1"/>
</dbReference>
<feature type="binding site" evidence="11">
    <location>
        <begin position="175"/>
        <end position="181"/>
    </location>
    <ligand>
        <name>GTP</name>
        <dbReference type="ChEBI" id="CHEBI:37565"/>
    </ligand>
</feature>
<dbReference type="GO" id="GO:0005737">
    <property type="term" value="C:cytoplasm"/>
    <property type="evidence" value="ECO:0007669"/>
    <property type="project" value="TreeGrafter"/>
</dbReference>
<evidence type="ECO:0000313" key="13">
    <source>
        <dbReference type="EMBL" id="CAG8570163.1"/>
    </source>
</evidence>
<dbReference type="CDD" id="cd00066">
    <property type="entry name" value="G-alpha"/>
    <property type="match status" value="1"/>
</dbReference>
<keyword evidence="1" id="KW-0132">Cell division</keyword>
<feature type="binding site" evidence="11">
    <location>
        <begin position="43"/>
        <end position="48"/>
    </location>
    <ligand>
        <name>GTP</name>
        <dbReference type="ChEBI" id="CHEBI:37565"/>
    </ligand>
</feature>
<evidence type="ECO:0000256" key="4">
    <source>
        <dbReference type="ARBA" id="ARBA00022776"/>
    </source>
</evidence>
<dbReference type="Pfam" id="PF00503">
    <property type="entry name" value="G-alpha"/>
    <property type="match status" value="1"/>
</dbReference>
<keyword evidence="4" id="KW-0498">Mitosis</keyword>